<proteinExistence type="predicted"/>
<dbReference type="RefSeq" id="YP_009802708.1">
    <property type="nucleotide sequence ID" value="NC_047987.1"/>
</dbReference>
<evidence type="ECO:0000313" key="1">
    <source>
        <dbReference type="EMBL" id="AWY05290.1"/>
    </source>
</evidence>
<dbReference type="EMBL" id="MH271303">
    <property type="protein sequence ID" value="AWY05290.1"/>
    <property type="molecule type" value="Genomic_DNA"/>
</dbReference>
<sequence length="261" mass="28247">MSSGNKPVPRTMEEILRDTRSRLLRVERRLSVRGGLPARLGPNGAQVTDWNLATEAGFYWSEAAALNNPVGNVATGIVTVKPNGANPRVLQEVFFPTTTDSARGRSWRRVLNISTGVWSPWVRVGNGPWNGTAAQRAASPSQYWEFWQDTDGDQGLYVGNKTGGWRRFSGVDAVAAGAWAMNSTSGTVTTVGRTVVFTIPTVLETTETLLVTDTNTGTGYGLSAVTAVVRNPTNTALTMRHMQLGSTVQQSLSIAWQIVQH</sequence>
<dbReference type="GeneID" id="54993263"/>
<accession>A0A2Z4Q5S6</accession>
<protein>
    <recommendedName>
        <fullName evidence="3">Minor tail protein</fullName>
    </recommendedName>
</protein>
<organism evidence="1 2">
    <name type="scientific">Microbacterium phage MementoMori</name>
    <dbReference type="NCBI Taxonomy" id="2201436"/>
    <lineage>
        <taxon>Viruses</taxon>
        <taxon>Duplodnaviria</taxon>
        <taxon>Heunggongvirae</taxon>
        <taxon>Uroviricota</taxon>
        <taxon>Caudoviricetes</taxon>
        <taxon>Kutznervirinae</taxon>
        <taxon>Mementomorivirus</taxon>
        <taxon>Mementomorivirus mementomori</taxon>
    </lineage>
</organism>
<dbReference type="KEGG" id="vg:54993263"/>
<dbReference type="Proteomes" id="UP000250535">
    <property type="component" value="Segment"/>
</dbReference>
<evidence type="ECO:0000313" key="2">
    <source>
        <dbReference type="Proteomes" id="UP000250535"/>
    </source>
</evidence>
<reference evidence="1 2" key="1">
    <citation type="submission" date="2018-04" db="EMBL/GenBank/DDBJ databases">
        <authorList>
            <person name="Harrington T."/>
            <person name="Washburn E."/>
            <person name="Bricker J."/>
            <person name="McKinney A."/>
            <person name="Betsko A.J."/>
            <person name="Garlena R.A."/>
            <person name="Russell D.A."/>
            <person name="Pope W.A."/>
            <person name="Jacobs-Sera D."/>
            <person name="Hatfull G.F."/>
        </authorList>
    </citation>
    <scope>NUCLEOTIDE SEQUENCE [LARGE SCALE GENOMIC DNA]</scope>
</reference>
<evidence type="ECO:0008006" key="3">
    <source>
        <dbReference type="Google" id="ProtNLM"/>
    </source>
</evidence>
<gene>
    <name evidence="1" type="primary">36</name>
    <name evidence="1" type="ORF">SEA_MEMENTOMORI_36</name>
</gene>
<dbReference type="CDD" id="cd19958">
    <property type="entry name" value="pyocin_knob"/>
    <property type="match status" value="1"/>
</dbReference>
<keyword evidence="2" id="KW-1185">Reference proteome</keyword>
<name>A0A2Z4Q5S6_9CAUD</name>